<gene>
    <name evidence="2" type="ORF">KVP70_22145</name>
    <name evidence="3" type="ORF">L1274_002709</name>
</gene>
<reference evidence="2" key="1">
    <citation type="submission" date="2021-07" db="EMBL/GenBank/DDBJ databases">
        <title>Characterization of violacein-producing bacteria and related species.</title>
        <authorList>
            <person name="Wilson H.S."/>
            <person name="De Leon M.E."/>
        </authorList>
    </citation>
    <scope>NUCLEOTIDE SEQUENCE</scope>
    <source>
        <strain evidence="2">HSC-15S17</strain>
    </source>
</reference>
<dbReference type="Proteomes" id="UP001162889">
    <property type="component" value="Unassembled WGS sequence"/>
</dbReference>
<evidence type="ECO:0000313" key="2">
    <source>
        <dbReference type="EMBL" id="MBV6323642.1"/>
    </source>
</evidence>
<proteinExistence type="predicted"/>
<reference evidence="3" key="2">
    <citation type="submission" date="2022-03" db="EMBL/GenBank/DDBJ databases">
        <title>Genome Encyclopedia of Bacteria and Archaea VI: Functional Genomics of Type Strains.</title>
        <authorList>
            <person name="Whitman W."/>
        </authorList>
    </citation>
    <scope>NUCLEOTIDE SEQUENCE</scope>
    <source>
        <strain evidence="3">HSC-15S17</strain>
    </source>
</reference>
<dbReference type="EMBL" id="JAHTGR010000012">
    <property type="protein sequence ID" value="MBV6323642.1"/>
    <property type="molecule type" value="Genomic_DNA"/>
</dbReference>
<name>A0AA41HEP6_9BURK</name>
<accession>A0AA41HEP6</accession>
<organism evidence="2 4">
    <name type="scientific">Duganella violaceipulchra</name>
    <dbReference type="NCBI Taxonomy" id="2849652"/>
    <lineage>
        <taxon>Bacteria</taxon>
        <taxon>Pseudomonadati</taxon>
        <taxon>Pseudomonadota</taxon>
        <taxon>Betaproteobacteria</taxon>
        <taxon>Burkholderiales</taxon>
        <taxon>Oxalobacteraceae</taxon>
        <taxon>Telluria group</taxon>
        <taxon>Duganella</taxon>
    </lineage>
</organism>
<dbReference type="RefSeq" id="WP_217944389.1">
    <property type="nucleotide sequence ID" value="NZ_JAHTGR010000012.1"/>
</dbReference>
<protein>
    <submittedName>
        <fullName evidence="2">Uncharacterized protein</fullName>
    </submittedName>
</protein>
<evidence type="ECO:0000313" key="5">
    <source>
        <dbReference type="Proteomes" id="UP001162889"/>
    </source>
</evidence>
<evidence type="ECO:0000313" key="3">
    <source>
        <dbReference type="EMBL" id="MCP2008996.1"/>
    </source>
</evidence>
<feature type="chain" id="PRO_5041272747" evidence="1">
    <location>
        <begin position="26"/>
        <end position="197"/>
    </location>
</feature>
<keyword evidence="1" id="KW-0732">Signal</keyword>
<evidence type="ECO:0000256" key="1">
    <source>
        <dbReference type="SAM" id="SignalP"/>
    </source>
</evidence>
<sequence>MNIRTVNFSTLALVFSLTHSQFAYADNPPLAVQSISAAGEEAVRFAQYFAMHPEKISMDSFKRVISHFDLAECFDSESNRRCTYRRPKANATETLSLITLVTKKDGSSLGGILIWELSTEHFCINDRDVKRILKTAPDSPGLPTTTYAGPSSPAAPPPVSKRLIYPIDNADVTTESGDCVTRIEVNAVLSSTLAKDN</sequence>
<dbReference type="AlphaFoldDB" id="A0AA41HEP6"/>
<dbReference type="Proteomes" id="UP001155901">
    <property type="component" value="Unassembled WGS sequence"/>
</dbReference>
<dbReference type="EMBL" id="JALJZU010000005">
    <property type="protein sequence ID" value="MCP2008996.1"/>
    <property type="molecule type" value="Genomic_DNA"/>
</dbReference>
<comment type="caution">
    <text evidence="2">The sequence shown here is derived from an EMBL/GenBank/DDBJ whole genome shotgun (WGS) entry which is preliminary data.</text>
</comment>
<keyword evidence="5" id="KW-1185">Reference proteome</keyword>
<evidence type="ECO:0000313" key="4">
    <source>
        <dbReference type="Proteomes" id="UP001155901"/>
    </source>
</evidence>
<feature type="signal peptide" evidence="1">
    <location>
        <begin position="1"/>
        <end position="25"/>
    </location>
</feature>